<keyword evidence="7 8" id="KW-0275">Fatty acid biosynthesis</keyword>
<dbReference type="PANTHER" id="PTHR43159">
    <property type="entry name" value="ENOYL-[ACYL-CARRIER-PROTEIN] REDUCTASE"/>
    <property type="match status" value="1"/>
</dbReference>
<comment type="caution">
    <text evidence="12">The sequence shown here is derived from an EMBL/GenBank/DDBJ whole genome shotgun (WGS) entry which is preliminary data.</text>
</comment>
<keyword evidence="5 8" id="KW-0560">Oxidoreductase</keyword>
<dbReference type="Gene3D" id="3.40.50.720">
    <property type="entry name" value="NAD(P)-binding Rossmann-like Domain"/>
    <property type="match status" value="1"/>
</dbReference>
<evidence type="ECO:0000313" key="13">
    <source>
        <dbReference type="Proteomes" id="UP000823928"/>
    </source>
</evidence>
<dbReference type="AlphaFoldDB" id="A0A9D1EZS5"/>
<name>A0A9D1EZS5_9BACT</name>
<evidence type="ECO:0000256" key="5">
    <source>
        <dbReference type="ARBA" id="ARBA00023002"/>
    </source>
</evidence>
<dbReference type="PRINTS" id="PR00081">
    <property type="entry name" value="GDHRDH"/>
</dbReference>
<sequence>MKLMEGKKGVIFGVSNTHGIAYAIAKQLHEAGADIAFTYAGEAMEKRVRPLAEEMGAKIIMNCDVTKEDEVAAVFQECEKVYGKLDFVVHAVAFAAKEDLQGRFIDTSRAGWDLAMGVSAYSLISLCKHAEPIMNEGGSIFALTYLGSEYVVANYNIMGVAKAALESSMRYLAMDLGKKGVRVNCISAGAVKTLAAKGISGFDKMLKAAVAKAPLKRNVSLEDVGKAGLYLASDLSTGTTGQILYVDCGCHAVYASLDEMEIIANSIPKA</sequence>
<evidence type="ECO:0000256" key="7">
    <source>
        <dbReference type="ARBA" id="ARBA00023160"/>
    </source>
</evidence>
<dbReference type="InterPro" id="IPR014358">
    <property type="entry name" value="Enoyl-ACP_Rdtase_NADH"/>
</dbReference>
<feature type="binding site" evidence="11">
    <location>
        <position position="92"/>
    </location>
    <ligand>
        <name>NAD(+)</name>
        <dbReference type="ChEBI" id="CHEBI:57540"/>
    </ligand>
</feature>
<evidence type="ECO:0000256" key="9">
    <source>
        <dbReference type="PIRSR" id="PIRSR000094-1"/>
    </source>
</evidence>
<evidence type="ECO:0000256" key="11">
    <source>
        <dbReference type="PIRSR" id="PIRSR000094-3"/>
    </source>
</evidence>
<dbReference type="CDD" id="cd05372">
    <property type="entry name" value="ENR_SDR"/>
    <property type="match status" value="1"/>
</dbReference>
<keyword evidence="3 8" id="KW-0444">Lipid biosynthesis</keyword>
<reference evidence="12" key="2">
    <citation type="journal article" date="2021" name="PeerJ">
        <title>Extensive microbial diversity within the chicken gut microbiome revealed by metagenomics and culture.</title>
        <authorList>
            <person name="Gilroy R."/>
            <person name="Ravi A."/>
            <person name="Getino M."/>
            <person name="Pursley I."/>
            <person name="Horton D.L."/>
            <person name="Alikhan N.F."/>
            <person name="Baker D."/>
            <person name="Gharbi K."/>
            <person name="Hall N."/>
            <person name="Watson M."/>
            <person name="Adriaenssens E.M."/>
            <person name="Foster-Nyarko E."/>
            <person name="Jarju S."/>
            <person name="Secka A."/>
            <person name="Antonio M."/>
            <person name="Oren A."/>
            <person name="Chaudhuri R.R."/>
            <person name="La Ragione R."/>
            <person name="Hildebrand F."/>
            <person name="Pallen M.J."/>
        </authorList>
    </citation>
    <scope>NUCLEOTIDE SEQUENCE</scope>
    <source>
        <strain evidence="12">6276</strain>
    </source>
</reference>
<dbReference type="PIRSF" id="PIRSF000094">
    <property type="entry name" value="Enoyl-ACP_rdct"/>
    <property type="match status" value="1"/>
</dbReference>
<feature type="binding site" evidence="11">
    <location>
        <position position="13"/>
    </location>
    <ligand>
        <name>NAD(+)</name>
        <dbReference type="ChEBI" id="CHEBI:57540"/>
    </ligand>
</feature>
<feature type="binding site" evidence="11">
    <location>
        <position position="162"/>
    </location>
    <ligand>
        <name>NAD(+)</name>
        <dbReference type="ChEBI" id="CHEBI:57540"/>
    </ligand>
</feature>
<keyword evidence="6" id="KW-0443">Lipid metabolism</keyword>
<proteinExistence type="inferred from homology"/>
<evidence type="ECO:0000256" key="8">
    <source>
        <dbReference type="PIRNR" id="PIRNR000094"/>
    </source>
</evidence>
<comment type="similarity">
    <text evidence="2 8">Belongs to the short-chain dehydrogenases/reductases (SDR) family. FabI subfamily.</text>
</comment>
<comment type="catalytic activity">
    <reaction evidence="8">
        <text>a 2,3-saturated acyl-[ACP] + NAD(+) = a (2E)-enoyl-[ACP] + NADH + H(+)</text>
        <dbReference type="Rhea" id="RHEA:10240"/>
        <dbReference type="Rhea" id="RHEA-COMP:9925"/>
        <dbReference type="Rhea" id="RHEA-COMP:9926"/>
        <dbReference type="ChEBI" id="CHEBI:15378"/>
        <dbReference type="ChEBI" id="CHEBI:57540"/>
        <dbReference type="ChEBI" id="CHEBI:57945"/>
        <dbReference type="ChEBI" id="CHEBI:78784"/>
        <dbReference type="ChEBI" id="CHEBI:78785"/>
        <dbReference type="EC" id="1.3.1.9"/>
    </reaction>
</comment>
<dbReference type="Pfam" id="PF13561">
    <property type="entry name" value="adh_short_C2"/>
    <property type="match status" value="1"/>
</dbReference>
<dbReference type="GO" id="GO:0006633">
    <property type="term" value="P:fatty acid biosynthetic process"/>
    <property type="evidence" value="ECO:0007669"/>
    <property type="project" value="UniProtKB-KW"/>
</dbReference>
<organism evidence="12 13">
    <name type="scientific">Candidatus Scatousia excrementigallinarum</name>
    <dbReference type="NCBI Taxonomy" id="2840935"/>
    <lineage>
        <taxon>Bacteria</taxon>
        <taxon>Candidatus Scatousia</taxon>
    </lineage>
</organism>
<dbReference type="Proteomes" id="UP000823928">
    <property type="component" value="Unassembled WGS sequence"/>
</dbReference>
<keyword evidence="8 11" id="KW-0520">NAD</keyword>
<feature type="binding site" evidence="11">
    <location>
        <begin position="191"/>
        <end position="195"/>
    </location>
    <ligand>
        <name>NAD(+)</name>
        <dbReference type="ChEBI" id="CHEBI:57540"/>
    </ligand>
</feature>
<accession>A0A9D1EZS5</accession>
<evidence type="ECO:0000256" key="1">
    <source>
        <dbReference type="ARBA" id="ARBA00005189"/>
    </source>
</evidence>
<dbReference type="GO" id="GO:0004318">
    <property type="term" value="F:enoyl-[acyl-carrier-protein] reductase (NADH) activity"/>
    <property type="evidence" value="ECO:0007669"/>
    <property type="project" value="UniProtKB-EC"/>
</dbReference>
<protein>
    <recommendedName>
        <fullName evidence="8">Enoyl-[acyl-carrier-protein] reductase [NADH]</fullName>
        <ecNumber evidence="8">1.3.1.9</ecNumber>
    </recommendedName>
</protein>
<dbReference type="InterPro" id="IPR036291">
    <property type="entry name" value="NAD(P)-bd_dom_sf"/>
</dbReference>
<comment type="pathway">
    <text evidence="1">Lipid metabolism.</text>
</comment>
<gene>
    <name evidence="12" type="ORF">IAC10_09920</name>
</gene>
<dbReference type="PANTHER" id="PTHR43159:SF2">
    <property type="entry name" value="ENOYL-[ACYL-CARRIER-PROTEIN] REDUCTASE [NADH], CHLOROPLASTIC"/>
    <property type="match status" value="1"/>
</dbReference>
<dbReference type="SUPFAM" id="SSF51735">
    <property type="entry name" value="NAD(P)-binding Rossmann-fold domains"/>
    <property type="match status" value="1"/>
</dbReference>
<dbReference type="InterPro" id="IPR002347">
    <property type="entry name" value="SDR_fam"/>
</dbReference>
<feature type="active site" description="Proton acceptor" evidence="9">
    <location>
        <position position="145"/>
    </location>
</feature>
<dbReference type="EC" id="1.3.1.9" evidence="8"/>
<evidence type="ECO:0000256" key="10">
    <source>
        <dbReference type="PIRSR" id="PIRSR000094-2"/>
    </source>
</evidence>
<evidence type="ECO:0000313" key="12">
    <source>
        <dbReference type="EMBL" id="HIS36926.1"/>
    </source>
</evidence>
<dbReference type="Gene3D" id="1.10.8.400">
    <property type="entry name" value="Enoyl acyl carrier protein reductase"/>
    <property type="match status" value="1"/>
</dbReference>
<feature type="active site" description="Proton acceptor" evidence="9">
    <location>
        <position position="155"/>
    </location>
</feature>
<feature type="binding site" evidence="10">
    <location>
        <position position="95"/>
    </location>
    <ligand>
        <name>substrate</name>
    </ligand>
</feature>
<keyword evidence="4" id="KW-0276">Fatty acid metabolism</keyword>
<dbReference type="EMBL" id="DVIU01000196">
    <property type="protein sequence ID" value="HIS36926.1"/>
    <property type="molecule type" value="Genomic_DNA"/>
</dbReference>
<reference evidence="12" key="1">
    <citation type="submission" date="2020-10" db="EMBL/GenBank/DDBJ databases">
        <authorList>
            <person name="Gilroy R."/>
        </authorList>
    </citation>
    <scope>NUCLEOTIDE SEQUENCE</scope>
    <source>
        <strain evidence="12">6276</strain>
    </source>
</reference>
<evidence type="ECO:0000256" key="3">
    <source>
        <dbReference type="ARBA" id="ARBA00022516"/>
    </source>
</evidence>
<evidence type="ECO:0000256" key="4">
    <source>
        <dbReference type="ARBA" id="ARBA00022832"/>
    </source>
</evidence>
<feature type="binding site" evidence="11">
    <location>
        <begin position="64"/>
        <end position="65"/>
    </location>
    <ligand>
        <name>NAD(+)</name>
        <dbReference type="ChEBI" id="CHEBI:57540"/>
    </ligand>
</feature>
<evidence type="ECO:0000256" key="2">
    <source>
        <dbReference type="ARBA" id="ARBA00009233"/>
    </source>
</evidence>
<evidence type="ECO:0000256" key="6">
    <source>
        <dbReference type="ARBA" id="ARBA00023098"/>
    </source>
</evidence>